<dbReference type="AlphaFoldDB" id="A0A1N6KBR2"/>
<accession>A0A1N6KBR2</accession>
<dbReference type="OrthoDB" id="799976at2"/>
<dbReference type="EMBL" id="FSRA01000002">
    <property type="protein sequence ID" value="SIO53981.1"/>
    <property type="molecule type" value="Genomic_DNA"/>
</dbReference>
<keyword evidence="2" id="KW-1185">Reference proteome</keyword>
<dbReference type="Proteomes" id="UP000185003">
    <property type="component" value="Unassembled WGS sequence"/>
</dbReference>
<protein>
    <submittedName>
        <fullName evidence="1">Uncharacterized protein</fullName>
    </submittedName>
</protein>
<dbReference type="RefSeq" id="WP_074242740.1">
    <property type="nucleotide sequence ID" value="NZ_FSRA01000002.1"/>
</dbReference>
<organism evidence="1 2">
    <name type="scientific">Chitinophaga niabensis</name>
    <dbReference type="NCBI Taxonomy" id="536979"/>
    <lineage>
        <taxon>Bacteria</taxon>
        <taxon>Pseudomonadati</taxon>
        <taxon>Bacteroidota</taxon>
        <taxon>Chitinophagia</taxon>
        <taxon>Chitinophagales</taxon>
        <taxon>Chitinophagaceae</taxon>
        <taxon>Chitinophaga</taxon>
    </lineage>
</organism>
<name>A0A1N6KBR2_9BACT</name>
<evidence type="ECO:0000313" key="1">
    <source>
        <dbReference type="EMBL" id="SIO53981.1"/>
    </source>
</evidence>
<reference evidence="1 2" key="1">
    <citation type="submission" date="2016-11" db="EMBL/GenBank/DDBJ databases">
        <authorList>
            <person name="Jaros S."/>
            <person name="Januszkiewicz K."/>
            <person name="Wedrychowicz H."/>
        </authorList>
    </citation>
    <scope>NUCLEOTIDE SEQUENCE [LARGE SCALE GENOMIC DNA]</scope>
    <source>
        <strain evidence="1 2">DSM 24787</strain>
    </source>
</reference>
<proteinExistence type="predicted"/>
<evidence type="ECO:0000313" key="2">
    <source>
        <dbReference type="Proteomes" id="UP000185003"/>
    </source>
</evidence>
<sequence length="151" mass="17666">MEKLFALHNIQFVNLERFHKEDSYDVYWAYTEDLLGKSVLIEIYGVYVGYSEVPEDLEVAIIANCLIDDSIYKYYLFSSDNLFGPLPITRFTADAIAYIESCNKNDVLTPLKEICTSWVSYNYKEHHSLYDKLVREFHTAIELIKEKKGKL</sequence>
<gene>
    <name evidence="1" type="ORF">SAMN04488055_5516</name>
</gene>